<keyword evidence="1" id="KW-0472">Membrane</keyword>
<sequence length="149" mass="16351">MDRPRDLVRRDSDGQTFIIPASQLAGPDDPTPWPRQFTLIARSVMAIMELVTIGYLGYYTHIMRNHGRDARPGLGFVGVILALINDVLVTYVATVQRYTAQRNCYATMIDILSASLACGGAAIVGWVVSVPSDPWFEQHNTAGNLLMGV</sequence>
<comment type="caution">
    <text evidence="2">The sequence shown here is derived from an EMBL/GenBank/DDBJ whole genome shotgun (WGS) entry which is preliminary data.</text>
</comment>
<keyword evidence="1" id="KW-1133">Transmembrane helix</keyword>
<reference evidence="2" key="1">
    <citation type="journal article" date="2023" name="Mol. Phylogenet. Evol.">
        <title>Genome-scale phylogeny and comparative genomics of the fungal order Sordariales.</title>
        <authorList>
            <person name="Hensen N."/>
            <person name="Bonometti L."/>
            <person name="Westerberg I."/>
            <person name="Brannstrom I.O."/>
            <person name="Guillou S."/>
            <person name="Cros-Aarteil S."/>
            <person name="Calhoun S."/>
            <person name="Haridas S."/>
            <person name="Kuo A."/>
            <person name="Mondo S."/>
            <person name="Pangilinan J."/>
            <person name="Riley R."/>
            <person name="LaButti K."/>
            <person name="Andreopoulos B."/>
            <person name="Lipzen A."/>
            <person name="Chen C."/>
            <person name="Yan M."/>
            <person name="Daum C."/>
            <person name="Ng V."/>
            <person name="Clum A."/>
            <person name="Steindorff A."/>
            <person name="Ohm R.A."/>
            <person name="Martin F."/>
            <person name="Silar P."/>
            <person name="Natvig D.O."/>
            <person name="Lalanne C."/>
            <person name="Gautier V."/>
            <person name="Ament-Velasquez S.L."/>
            <person name="Kruys A."/>
            <person name="Hutchinson M.I."/>
            <person name="Powell A.J."/>
            <person name="Barry K."/>
            <person name="Miller A.N."/>
            <person name="Grigoriev I.V."/>
            <person name="Debuchy R."/>
            <person name="Gladieux P."/>
            <person name="Hiltunen Thoren M."/>
            <person name="Johannesson H."/>
        </authorList>
    </citation>
    <scope>NUCLEOTIDE SEQUENCE</scope>
    <source>
        <strain evidence="2">CBS 141.50</strain>
    </source>
</reference>
<feature type="transmembrane region" description="Helical" evidence="1">
    <location>
        <begin position="39"/>
        <end position="61"/>
    </location>
</feature>
<evidence type="ECO:0000313" key="2">
    <source>
        <dbReference type="EMBL" id="KAK4139988.1"/>
    </source>
</evidence>
<dbReference type="EMBL" id="MU853643">
    <property type="protein sequence ID" value="KAK4139988.1"/>
    <property type="molecule type" value="Genomic_DNA"/>
</dbReference>
<proteinExistence type="predicted"/>
<evidence type="ECO:0000313" key="3">
    <source>
        <dbReference type="Proteomes" id="UP001302676"/>
    </source>
</evidence>
<accession>A0AAN6ZJC4</accession>
<dbReference type="Proteomes" id="UP001302676">
    <property type="component" value="Unassembled WGS sequence"/>
</dbReference>
<dbReference type="GeneID" id="87818725"/>
<keyword evidence="1" id="KW-0812">Transmembrane</keyword>
<evidence type="ECO:0000256" key="1">
    <source>
        <dbReference type="SAM" id="Phobius"/>
    </source>
</evidence>
<keyword evidence="3" id="KW-1185">Reference proteome</keyword>
<organism evidence="2 3">
    <name type="scientific">Dichotomopilus funicola</name>
    <dbReference type="NCBI Taxonomy" id="1934379"/>
    <lineage>
        <taxon>Eukaryota</taxon>
        <taxon>Fungi</taxon>
        <taxon>Dikarya</taxon>
        <taxon>Ascomycota</taxon>
        <taxon>Pezizomycotina</taxon>
        <taxon>Sordariomycetes</taxon>
        <taxon>Sordariomycetidae</taxon>
        <taxon>Sordariales</taxon>
        <taxon>Chaetomiaceae</taxon>
        <taxon>Dichotomopilus</taxon>
    </lineage>
</organism>
<gene>
    <name evidence="2" type="ORF">C8A04DRAFT_32486</name>
</gene>
<protein>
    <submittedName>
        <fullName evidence="2">Uncharacterized protein</fullName>
    </submittedName>
</protein>
<dbReference type="RefSeq" id="XP_062633359.1">
    <property type="nucleotide sequence ID" value="XM_062782112.1"/>
</dbReference>
<dbReference type="AlphaFoldDB" id="A0AAN6ZJC4"/>
<name>A0AAN6ZJC4_9PEZI</name>
<feature type="transmembrane region" description="Helical" evidence="1">
    <location>
        <begin position="105"/>
        <end position="128"/>
    </location>
</feature>
<feature type="transmembrane region" description="Helical" evidence="1">
    <location>
        <begin position="73"/>
        <end position="93"/>
    </location>
</feature>
<reference evidence="2" key="2">
    <citation type="submission" date="2023-05" db="EMBL/GenBank/DDBJ databases">
        <authorList>
            <consortium name="Lawrence Berkeley National Laboratory"/>
            <person name="Steindorff A."/>
            <person name="Hensen N."/>
            <person name="Bonometti L."/>
            <person name="Westerberg I."/>
            <person name="Brannstrom I.O."/>
            <person name="Guillou S."/>
            <person name="Cros-Aarteil S."/>
            <person name="Calhoun S."/>
            <person name="Haridas S."/>
            <person name="Kuo A."/>
            <person name="Mondo S."/>
            <person name="Pangilinan J."/>
            <person name="Riley R."/>
            <person name="Labutti K."/>
            <person name="Andreopoulos B."/>
            <person name="Lipzen A."/>
            <person name="Chen C."/>
            <person name="Yanf M."/>
            <person name="Daum C."/>
            <person name="Ng V."/>
            <person name="Clum A."/>
            <person name="Ohm R."/>
            <person name="Martin F."/>
            <person name="Silar P."/>
            <person name="Natvig D."/>
            <person name="Lalanne C."/>
            <person name="Gautier V."/>
            <person name="Ament-Velasquez S.L."/>
            <person name="Kruys A."/>
            <person name="Hutchinson M.I."/>
            <person name="Powell A.J."/>
            <person name="Barry K."/>
            <person name="Miller A.N."/>
            <person name="Grigoriev I.V."/>
            <person name="Debuchy R."/>
            <person name="Gladieux P."/>
            <person name="Thoren M.H."/>
            <person name="Johannesson H."/>
        </authorList>
    </citation>
    <scope>NUCLEOTIDE SEQUENCE</scope>
    <source>
        <strain evidence="2">CBS 141.50</strain>
    </source>
</reference>